<dbReference type="Gene3D" id="3.10.580.10">
    <property type="entry name" value="CBS-domain"/>
    <property type="match status" value="1"/>
</dbReference>
<feature type="domain" description="CBS" evidence="3">
    <location>
        <begin position="75"/>
        <end position="130"/>
    </location>
</feature>
<name>A0A7W7T6U2_9PSEU</name>
<accession>A0A7W7T6U2</accession>
<comment type="caution">
    <text evidence="4">The sequence shown here is derived from an EMBL/GenBank/DDBJ whole genome shotgun (WGS) entry which is preliminary data.</text>
</comment>
<proteinExistence type="predicted"/>
<dbReference type="SUPFAM" id="SSF54631">
    <property type="entry name" value="CBS-domain pair"/>
    <property type="match status" value="1"/>
</dbReference>
<dbReference type="Pfam" id="PF00571">
    <property type="entry name" value="CBS"/>
    <property type="match status" value="2"/>
</dbReference>
<dbReference type="InterPro" id="IPR046342">
    <property type="entry name" value="CBS_dom_sf"/>
</dbReference>
<dbReference type="PROSITE" id="PS51371">
    <property type="entry name" value="CBS"/>
    <property type="match status" value="2"/>
</dbReference>
<keyword evidence="1 2" id="KW-0129">CBS domain</keyword>
<dbReference type="InterPro" id="IPR051257">
    <property type="entry name" value="Diverse_CBS-Domain"/>
</dbReference>
<evidence type="ECO:0000256" key="1">
    <source>
        <dbReference type="ARBA" id="ARBA00023122"/>
    </source>
</evidence>
<reference evidence="4 5" key="1">
    <citation type="submission" date="2020-08" db="EMBL/GenBank/DDBJ databases">
        <title>Sequencing the genomes of 1000 actinobacteria strains.</title>
        <authorList>
            <person name="Klenk H.-P."/>
        </authorList>
    </citation>
    <scope>NUCLEOTIDE SEQUENCE [LARGE SCALE GENOMIC DNA]</scope>
    <source>
        <strain evidence="4 5">DSM 45084</strain>
    </source>
</reference>
<sequence>MRIADVLRAKGSRVETVDSTASVAELVSALAAHNVGALVVVADGTVAGIVSERDVVRHLGSRGGGLLTDPVASIMTTDLYTCTSSDTVDTLTVHMTERRVRHVPVLDDGELVGIVSIGDVVKSRIDQLEAGQEHLAAYIAQG</sequence>
<dbReference type="AlphaFoldDB" id="A0A7W7T6U2"/>
<dbReference type="SMART" id="SM00116">
    <property type="entry name" value="CBS"/>
    <property type="match status" value="2"/>
</dbReference>
<dbReference type="PANTHER" id="PTHR43080">
    <property type="entry name" value="CBS DOMAIN-CONTAINING PROTEIN CBSX3, MITOCHONDRIAL"/>
    <property type="match status" value="1"/>
</dbReference>
<evidence type="ECO:0000259" key="3">
    <source>
        <dbReference type="PROSITE" id="PS51371"/>
    </source>
</evidence>
<dbReference type="InterPro" id="IPR044725">
    <property type="entry name" value="CBSX3_CBS_dom"/>
</dbReference>
<organism evidence="4 5">
    <name type="scientific">Saccharothrix violaceirubra</name>
    <dbReference type="NCBI Taxonomy" id="413306"/>
    <lineage>
        <taxon>Bacteria</taxon>
        <taxon>Bacillati</taxon>
        <taxon>Actinomycetota</taxon>
        <taxon>Actinomycetes</taxon>
        <taxon>Pseudonocardiales</taxon>
        <taxon>Pseudonocardiaceae</taxon>
        <taxon>Saccharothrix</taxon>
    </lineage>
</organism>
<protein>
    <submittedName>
        <fullName evidence="4">CBS domain-containing protein</fullName>
    </submittedName>
</protein>
<dbReference type="EMBL" id="JACHJS010000001">
    <property type="protein sequence ID" value="MBB4967643.1"/>
    <property type="molecule type" value="Genomic_DNA"/>
</dbReference>
<evidence type="ECO:0000256" key="2">
    <source>
        <dbReference type="PROSITE-ProRule" id="PRU00703"/>
    </source>
</evidence>
<evidence type="ECO:0000313" key="4">
    <source>
        <dbReference type="EMBL" id="MBB4967643.1"/>
    </source>
</evidence>
<dbReference type="InterPro" id="IPR000644">
    <property type="entry name" value="CBS_dom"/>
</dbReference>
<dbReference type="RefSeq" id="WP_184672519.1">
    <property type="nucleotide sequence ID" value="NZ_BAABAI010000010.1"/>
</dbReference>
<evidence type="ECO:0000313" key="5">
    <source>
        <dbReference type="Proteomes" id="UP000542674"/>
    </source>
</evidence>
<gene>
    <name evidence="4" type="ORF">F4559_005002</name>
</gene>
<dbReference type="CDD" id="cd04623">
    <property type="entry name" value="CBS_pair_bac_euk"/>
    <property type="match status" value="1"/>
</dbReference>
<keyword evidence="5" id="KW-1185">Reference proteome</keyword>
<dbReference type="PANTHER" id="PTHR43080:SF2">
    <property type="entry name" value="CBS DOMAIN-CONTAINING PROTEIN"/>
    <property type="match status" value="1"/>
</dbReference>
<feature type="domain" description="CBS" evidence="3">
    <location>
        <begin position="6"/>
        <end position="66"/>
    </location>
</feature>
<dbReference type="Proteomes" id="UP000542674">
    <property type="component" value="Unassembled WGS sequence"/>
</dbReference>